<dbReference type="PRINTS" id="PR00095">
    <property type="entry name" value="ANTSNTHASEI"/>
</dbReference>
<reference evidence="2 3" key="1">
    <citation type="journal article" date="2017" name="Syst. Appl. Microbiol.">
        <title>Lebetimonas natsushimae sp. nov., a novel strictly anaerobic, moderately thermophilic chemoautotroph isolated from a deep-sea hydrothermal vent polychaete nest in the Mid-Okinawa Trough.</title>
        <authorList>
            <person name="Nagata R."/>
            <person name="Takaki Y."/>
            <person name="Tame A."/>
            <person name="Nunoura T."/>
            <person name="Muto H."/>
            <person name="Mino S."/>
            <person name="Sawayama S."/>
            <person name="Takai K."/>
            <person name="Nakagawa S."/>
        </authorList>
    </citation>
    <scope>NUCLEOTIDE SEQUENCE [LARGE SCALE GENOMIC DNA]</scope>
    <source>
        <strain evidence="2 3">HS1857</strain>
    </source>
</reference>
<evidence type="ECO:0000259" key="1">
    <source>
        <dbReference type="Pfam" id="PF00425"/>
    </source>
</evidence>
<keyword evidence="2" id="KW-0032">Aminotransferase</keyword>
<dbReference type="AlphaFoldDB" id="A0A292YCP0"/>
<feature type="domain" description="Chorismate-utilising enzyme C-terminal" evidence="1">
    <location>
        <begin position="51"/>
        <end position="303"/>
    </location>
</feature>
<keyword evidence="2" id="KW-0808">Transferase</keyword>
<dbReference type="SUPFAM" id="SSF56322">
    <property type="entry name" value="ADC synthase"/>
    <property type="match status" value="1"/>
</dbReference>
<dbReference type="PANTHER" id="PTHR11236:SF50">
    <property type="entry name" value="AMINODEOXYCHORISMATE SYNTHASE COMPONENT 1"/>
    <property type="match status" value="1"/>
</dbReference>
<dbReference type="Proteomes" id="UP000217944">
    <property type="component" value="Unassembled WGS sequence"/>
</dbReference>
<dbReference type="Pfam" id="PF00425">
    <property type="entry name" value="Chorismate_bind"/>
    <property type="match status" value="1"/>
</dbReference>
<dbReference type="GO" id="GO:0000162">
    <property type="term" value="P:L-tryptophan biosynthetic process"/>
    <property type="evidence" value="ECO:0007669"/>
    <property type="project" value="TreeGrafter"/>
</dbReference>
<dbReference type="NCBIfam" id="NF005486">
    <property type="entry name" value="PRK07093.1"/>
    <property type="match status" value="1"/>
</dbReference>
<comment type="caution">
    <text evidence="2">The sequence shown here is derived from an EMBL/GenBank/DDBJ whole genome shotgun (WGS) entry which is preliminary data.</text>
</comment>
<proteinExistence type="predicted"/>
<name>A0A292YCP0_9BACT</name>
<organism evidence="2 3">
    <name type="scientific">Lebetimonas natsushimae</name>
    <dbReference type="NCBI Taxonomy" id="1936991"/>
    <lineage>
        <taxon>Bacteria</taxon>
        <taxon>Pseudomonadati</taxon>
        <taxon>Campylobacterota</taxon>
        <taxon>Epsilonproteobacteria</taxon>
        <taxon>Nautiliales</taxon>
        <taxon>Nautiliaceae</taxon>
        <taxon>Lebetimonas</taxon>
    </lineage>
</organism>
<dbReference type="EMBL" id="BDME01000001">
    <property type="protein sequence ID" value="GAX87236.1"/>
    <property type="molecule type" value="Genomic_DNA"/>
</dbReference>
<dbReference type="EC" id="2.6.1.85" evidence="2"/>
<dbReference type="GO" id="GO:0046820">
    <property type="term" value="F:4-amino-4-deoxychorismate synthase activity"/>
    <property type="evidence" value="ECO:0007669"/>
    <property type="project" value="UniProtKB-EC"/>
</dbReference>
<dbReference type="PANTHER" id="PTHR11236">
    <property type="entry name" value="AMINOBENZOATE/ANTHRANILATE SYNTHASE"/>
    <property type="match status" value="1"/>
</dbReference>
<dbReference type="InterPro" id="IPR019999">
    <property type="entry name" value="Anth_synth_I-like"/>
</dbReference>
<evidence type="ECO:0000313" key="2">
    <source>
        <dbReference type="EMBL" id="GAX87236.1"/>
    </source>
</evidence>
<dbReference type="Gene3D" id="3.60.120.10">
    <property type="entry name" value="Anthranilate synthase"/>
    <property type="match status" value="1"/>
</dbReference>
<keyword evidence="3" id="KW-1185">Reference proteome</keyword>
<dbReference type="RefSeq" id="WP_096258384.1">
    <property type="nucleotide sequence ID" value="NZ_BDME01000001.1"/>
</dbReference>
<accession>A0A292YCP0</accession>
<dbReference type="OrthoDB" id="9803598at2"/>
<sequence>MKFFLIDFDGNIFIDDVKNLKNIYFSFPAFKLLPKKPQKKTLLFKKNPISFERYQKAFSEVIEEIKKGNTYLLNLTFPTEIQTSWNLLEIFYFAKAPFKLYFKDKFVCFSPERFVRIEGNKIYTYPMKGTIDAHIPQAKELILNNQKEMAEHTMVVDLLRNDLGIIGKNVKVNKFRFIDKIKAGDKELLQVSSEIEATLENWQKNWLEMILKMLPAGSISGTPKKKTVEIIKRVEGYKRGFYTGIFGITDEKTFLDSAVIIRYIENKKCKMENKELKTFIYKSGGGITIDSNIKKEYEELVNKVYIPV</sequence>
<gene>
    <name evidence="2" type="ORF">LNAT_P0531</name>
</gene>
<dbReference type="InterPro" id="IPR005801">
    <property type="entry name" value="ADC_synthase"/>
</dbReference>
<dbReference type="InterPro" id="IPR015890">
    <property type="entry name" value="Chorismate_C"/>
</dbReference>
<evidence type="ECO:0000313" key="3">
    <source>
        <dbReference type="Proteomes" id="UP000217944"/>
    </source>
</evidence>
<protein>
    <submittedName>
        <fullName evidence="2">Para-aminobenzoate synthetase component I</fullName>
        <ecNumber evidence="2">2.6.1.85</ecNumber>
    </submittedName>
</protein>